<evidence type="ECO:0000256" key="5">
    <source>
        <dbReference type="ARBA" id="ARBA00022857"/>
    </source>
</evidence>
<comment type="subcellular location">
    <subcellularLocation>
        <location evidence="10">Cytoplasm</location>
    </subcellularLocation>
</comment>
<comment type="function">
    <text evidence="10">Catalyzes the NAD(P)-dependent oxidation of 4-(phosphooxy)-L-threonine (HTP) into 2-amino-3-oxo-4-(phosphooxy)butyric acid which spontaneously decarboxylates to form 3-amino-2-oxopropyl phosphate (AHAP).</text>
</comment>
<keyword evidence="1 10" id="KW-0963">Cytoplasm</keyword>
<dbReference type="GO" id="GO:0042823">
    <property type="term" value="P:pyridoxal phosphate biosynthetic process"/>
    <property type="evidence" value="ECO:0007669"/>
    <property type="project" value="UniProtKB-UniRule"/>
</dbReference>
<feature type="binding site" evidence="10">
    <location>
        <position position="142"/>
    </location>
    <ligand>
        <name>substrate</name>
    </ligand>
</feature>
<evidence type="ECO:0000256" key="8">
    <source>
        <dbReference type="ARBA" id="ARBA00023096"/>
    </source>
</evidence>
<keyword evidence="2 10" id="KW-0479">Metal-binding</keyword>
<comment type="subunit">
    <text evidence="10">Homodimer.</text>
</comment>
<comment type="catalytic activity">
    <reaction evidence="10">
        <text>4-(phosphooxy)-L-threonine + NAD(+) = 3-amino-2-oxopropyl phosphate + CO2 + NADH</text>
        <dbReference type="Rhea" id="RHEA:32275"/>
        <dbReference type="ChEBI" id="CHEBI:16526"/>
        <dbReference type="ChEBI" id="CHEBI:57279"/>
        <dbReference type="ChEBI" id="CHEBI:57540"/>
        <dbReference type="ChEBI" id="CHEBI:57945"/>
        <dbReference type="ChEBI" id="CHEBI:58452"/>
        <dbReference type="EC" id="1.1.1.262"/>
    </reaction>
</comment>
<evidence type="ECO:0000256" key="6">
    <source>
        <dbReference type="ARBA" id="ARBA00023002"/>
    </source>
</evidence>
<dbReference type="Proteomes" id="UP000824150">
    <property type="component" value="Unassembled WGS sequence"/>
</dbReference>
<keyword evidence="3 10" id="KW-0862">Zinc</keyword>
<evidence type="ECO:0000256" key="4">
    <source>
        <dbReference type="ARBA" id="ARBA00022842"/>
    </source>
</evidence>
<keyword evidence="8 10" id="KW-0664">Pyridoxine biosynthesis</keyword>
<feature type="binding site" evidence="10">
    <location>
        <position position="289"/>
    </location>
    <ligand>
        <name>substrate</name>
    </ligand>
</feature>
<comment type="cofactor">
    <cofactor evidence="10">
        <name>Zn(2+)</name>
        <dbReference type="ChEBI" id="CHEBI:29105"/>
    </cofactor>
    <cofactor evidence="10">
        <name>Mg(2+)</name>
        <dbReference type="ChEBI" id="CHEBI:18420"/>
    </cofactor>
    <cofactor evidence="10">
        <name>Co(2+)</name>
        <dbReference type="ChEBI" id="CHEBI:48828"/>
    </cofactor>
    <text evidence="10">Binds 1 divalent metal cation per subunit. Can use ions such as Zn(2+), Mg(2+) or Co(2+).</text>
</comment>
<dbReference type="GO" id="GO:0000287">
    <property type="term" value="F:magnesium ion binding"/>
    <property type="evidence" value="ECO:0007669"/>
    <property type="project" value="UniProtKB-UniRule"/>
</dbReference>
<dbReference type="GO" id="GO:0008615">
    <property type="term" value="P:pyridoxine biosynthetic process"/>
    <property type="evidence" value="ECO:0007669"/>
    <property type="project" value="UniProtKB-UniRule"/>
</dbReference>
<keyword evidence="6 10" id="KW-0560">Oxidoreductase</keyword>
<keyword evidence="5 10" id="KW-0521">NADP</keyword>
<dbReference type="SUPFAM" id="SSF53659">
    <property type="entry name" value="Isocitrate/Isopropylmalate dehydrogenase-like"/>
    <property type="match status" value="1"/>
</dbReference>
<feature type="binding site" evidence="10">
    <location>
        <position position="172"/>
    </location>
    <ligand>
        <name>a divalent metal cation</name>
        <dbReference type="ChEBI" id="CHEBI:60240"/>
        <note>ligand shared between dimeric partners</note>
    </ligand>
</feature>
<keyword evidence="9 10" id="KW-0170">Cobalt</keyword>
<dbReference type="EMBL" id="JAHLFG010000060">
    <property type="protein sequence ID" value="MBU3826925.1"/>
    <property type="molecule type" value="Genomic_DNA"/>
</dbReference>
<dbReference type="GO" id="GO:0051287">
    <property type="term" value="F:NAD binding"/>
    <property type="evidence" value="ECO:0007669"/>
    <property type="project" value="InterPro"/>
</dbReference>
<dbReference type="EC" id="1.1.1.262" evidence="10"/>
<evidence type="ECO:0000256" key="2">
    <source>
        <dbReference type="ARBA" id="ARBA00022723"/>
    </source>
</evidence>
<feature type="binding site" evidence="10">
    <location>
        <position position="217"/>
    </location>
    <ligand>
        <name>a divalent metal cation</name>
        <dbReference type="ChEBI" id="CHEBI:60240"/>
        <note>ligand shared between dimeric partners</note>
    </ligand>
</feature>
<comment type="pathway">
    <text evidence="10">Cofactor biosynthesis; pyridoxine 5'-phosphate biosynthesis; pyridoxine 5'-phosphate from D-erythrose 4-phosphate: step 4/5.</text>
</comment>
<feature type="binding site" evidence="10">
    <location>
        <position position="298"/>
    </location>
    <ligand>
        <name>substrate</name>
    </ligand>
</feature>
<evidence type="ECO:0000256" key="1">
    <source>
        <dbReference type="ARBA" id="ARBA00022490"/>
    </source>
</evidence>
<evidence type="ECO:0000313" key="11">
    <source>
        <dbReference type="EMBL" id="MBU3826925.1"/>
    </source>
</evidence>
<dbReference type="InterPro" id="IPR005255">
    <property type="entry name" value="PdxA_fam"/>
</dbReference>
<organism evidence="11 12">
    <name type="scientific">Candidatus Anaerobiospirillum merdipullorum</name>
    <dbReference type="NCBI Taxonomy" id="2838450"/>
    <lineage>
        <taxon>Bacteria</taxon>
        <taxon>Pseudomonadati</taxon>
        <taxon>Pseudomonadota</taxon>
        <taxon>Gammaproteobacteria</taxon>
        <taxon>Aeromonadales</taxon>
        <taxon>Succinivibrionaceae</taxon>
        <taxon>Anaerobiospirillum</taxon>
    </lineage>
</organism>
<evidence type="ECO:0000256" key="10">
    <source>
        <dbReference type="HAMAP-Rule" id="MF_00536"/>
    </source>
</evidence>
<reference evidence="11" key="2">
    <citation type="submission" date="2021-04" db="EMBL/GenBank/DDBJ databases">
        <authorList>
            <person name="Gilroy R."/>
        </authorList>
    </citation>
    <scope>NUCLEOTIDE SEQUENCE</scope>
    <source>
        <strain evidence="11">687</strain>
    </source>
</reference>
<evidence type="ECO:0000313" key="12">
    <source>
        <dbReference type="Proteomes" id="UP000824150"/>
    </source>
</evidence>
<comment type="similarity">
    <text evidence="10">Belongs to the PdxA family.</text>
</comment>
<gene>
    <name evidence="10 11" type="primary">pdxA</name>
    <name evidence="11" type="ORF">IAA31_05495</name>
</gene>
<comment type="miscellaneous">
    <text evidence="10">The active site is located at the dimer interface.</text>
</comment>
<dbReference type="GO" id="GO:0005737">
    <property type="term" value="C:cytoplasm"/>
    <property type="evidence" value="ECO:0007669"/>
    <property type="project" value="UniProtKB-SubCell"/>
</dbReference>
<proteinExistence type="inferred from homology"/>
<dbReference type="GO" id="GO:0050570">
    <property type="term" value="F:4-hydroxythreonine-4-phosphate dehydrogenase activity"/>
    <property type="evidence" value="ECO:0007669"/>
    <property type="project" value="UniProtKB-UniRule"/>
</dbReference>
<dbReference type="InterPro" id="IPR037510">
    <property type="entry name" value="PdxA"/>
</dbReference>
<evidence type="ECO:0000256" key="7">
    <source>
        <dbReference type="ARBA" id="ARBA00023027"/>
    </source>
</evidence>
<comment type="caution">
    <text evidence="11">The sequence shown here is derived from an EMBL/GenBank/DDBJ whole genome shotgun (WGS) entry which is preliminary data.</text>
</comment>
<evidence type="ECO:0000256" key="9">
    <source>
        <dbReference type="ARBA" id="ARBA00023285"/>
    </source>
</evidence>
<dbReference type="NCBIfam" id="TIGR00557">
    <property type="entry name" value="pdxA"/>
    <property type="match status" value="1"/>
</dbReference>
<keyword evidence="7 10" id="KW-0520">NAD</keyword>
<dbReference type="GO" id="GO:0008270">
    <property type="term" value="F:zinc ion binding"/>
    <property type="evidence" value="ECO:0007669"/>
    <property type="project" value="UniProtKB-UniRule"/>
</dbReference>
<feature type="binding site" evidence="10">
    <location>
        <position position="280"/>
    </location>
    <ligand>
        <name>substrate</name>
    </ligand>
</feature>
<accession>A0A9E2NSH0</accession>
<protein>
    <recommendedName>
        <fullName evidence="10">4-hydroxythreonine-4-phosphate dehydrogenase</fullName>
        <ecNumber evidence="10">1.1.1.262</ecNumber>
    </recommendedName>
    <alternativeName>
        <fullName evidence="10">4-(phosphohydroxy)-L-threonine dehydrogenase</fullName>
    </alternativeName>
</protein>
<reference evidence="11" key="1">
    <citation type="journal article" date="2021" name="PeerJ">
        <title>Extensive microbial diversity within the chicken gut microbiome revealed by metagenomics and culture.</title>
        <authorList>
            <person name="Gilroy R."/>
            <person name="Ravi A."/>
            <person name="Getino M."/>
            <person name="Pursley I."/>
            <person name="Horton D.L."/>
            <person name="Alikhan N.F."/>
            <person name="Baker D."/>
            <person name="Gharbi K."/>
            <person name="Hall N."/>
            <person name="Watson M."/>
            <person name="Adriaenssens E.M."/>
            <person name="Foster-Nyarko E."/>
            <person name="Jarju S."/>
            <person name="Secka A."/>
            <person name="Antonio M."/>
            <person name="Oren A."/>
            <person name="Chaudhuri R.R."/>
            <person name="La Ragione R."/>
            <person name="Hildebrand F."/>
            <person name="Pallen M.J."/>
        </authorList>
    </citation>
    <scope>NUCLEOTIDE SEQUENCE</scope>
    <source>
        <strain evidence="11">687</strain>
    </source>
</reference>
<dbReference type="AlphaFoldDB" id="A0A9E2NSH0"/>
<dbReference type="Pfam" id="PF04166">
    <property type="entry name" value="PdxA"/>
    <property type="match status" value="1"/>
</dbReference>
<name>A0A9E2NSH0_9GAMM</name>
<dbReference type="PANTHER" id="PTHR30004">
    <property type="entry name" value="4-HYDROXYTHREONINE-4-PHOSPHATE DEHYDROGENASE"/>
    <property type="match status" value="1"/>
</dbReference>
<sequence length="346" mass="37571">MRIVITSGEPAGVGPELCYYLATQAWDHQLVVIADKKMLATRIEACAHSASRRSDYGLKAITLRDYDPTHLSPSVSGELTVLDLKLNAPTVVGKLERANAPYVLGMLDRAHQGLITGEFDALVTAPISKEVLDSKEHPFTGHTEYLQQKCGVKRVVMLLGCPQMRVALATTHLPLKDVSAAITPQVLTEVIEILDHDLREKFGCPNPHIYVAGLNPHAGENGHLGREELDVIIPTLEKLRQQGIDLKGPLPADSMFNAHNLKDASAFLCMYHDQGLPVLKYAGFEQGYNTTLGLPYIRTSVDHGTALDIAGQGLADPNSLKCAVALATEMVHARKRFAAAHANPKA</sequence>
<dbReference type="HAMAP" id="MF_00536">
    <property type="entry name" value="PdxA"/>
    <property type="match status" value="1"/>
</dbReference>
<evidence type="ECO:0000256" key="3">
    <source>
        <dbReference type="ARBA" id="ARBA00022833"/>
    </source>
</evidence>
<keyword evidence="4 10" id="KW-0460">Magnesium</keyword>
<feature type="binding site" evidence="10">
    <location>
        <position position="143"/>
    </location>
    <ligand>
        <name>substrate</name>
    </ligand>
</feature>
<dbReference type="PANTHER" id="PTHR30004:SF5">
    <property type="entry name" value="4-HYDROXYTHREONINE-4-PHOSPHATE DEHYDROGENASE"/>
    <property type="match status" value="1"/>
</dbReference>
<feature type="binding site" evidence="10">
    <location>
        <position position="272"/>
    </location>
    <ligand>
        <name>a divalent metal cation</name>
        <dbReference type="ChEBI" id="CHEBI:60240"/>
        <note>ligand shared between dimeric partners</note>
    </ligand>
</feature>
<dbReference type="GO" id="GO:0050897">
    <property type="term" value="F:cobalt ion binding"/>
    <property type="evidence" value="ECO:0007669"/>
    <property type="project" value="UniProtKB-UniRule"/>
</dbReference>
<dbReference type="Gene3D" id="3.40.718.10">
    <property type="entry name" value="Isopropylmalate Dehydrogenase"/>
    <property type="match status" value="1"/>
</dbReference>